<accession>A0A7Y6IJ17</accession>
<keyword evidence="1" id="KW-0732">Signal</keyword>
<reference evidence="2 3" key="1">
    <citation type="submission" date="2020-06" db="EMBL/GenBank/DDBJ databases">
        <authorList>
            <person name="Chanama M."/>
        </authorList>
    </citation>
    <scope>NUCLEOTIDE SEQUENCE [LARGE SCALE GENOMIC DNA]</scope>
    <source>
        <strain evidence="2 3">TBRC6557</strain>
    </source>
</reference>
<evidence type="ECO:0008006" key="4">
    <source>
        <dbReference type="Google" id="ProtNLM"/>
    </source>
</evidence>
<feature type="signal peptide" evidence="1">
    <location>
        <begin position="1"/>
        <end position="25"/>
    </location>
</feature>
<protein>
    <recommendedName>
        <fullName evidence="4">Secreted protein</fullName>
    </recommendedName>
</protein>
<evidence type="ECO:0000256" key="1">
    <source>
        <dbReference type="SAM" id="SignalP"/>
    </source>
</evidence>
<dbReference type="Proteomes" id="UP000546126">
    <property type="component" value="Unassembled WGS sequence"/>
</dbReference>
<proteinExistence type="predicted"/>
<organism evidence="2 3">
    <name type="scientific">Nonomuraea rhodomycinica</name>
    <dbReference type="NCBI Taxonomy" id="1712872"/>
    <lineage>
        <taxon>Bacteria</taxon>
        <taxon>Bacillati</taxon>
        <taxon>Actinomycetota</taxon>
        <taxon>Actinomycetes</taxon>
        <taxon>Streptosporangiales</taxon>
        <taxon>Streptosporangiaceae</taxon>
        <taxon>Nonomuraea</taxon>
    </lineage>
</organism>
<evidence type="ECO:0000313" key="3">
    <source>
        <dbReference type="Proteomes" id="UP000546126"/>
    </source>
</evidence>
<gene>
    <name evidence="2" type="ORF">HT134_00445</name>
</gene>
<keyword evidence="3" id="KW-1185">Reference proteome</keyword>
<name>A0A7Y6IJ17_9ACTN</name>
<comment type="caution">
    <text evidence="2">The sequence shown here is derived from an EMBL/GenBank/DDBJ whole genome shotgun (WGS) entry which is preliminary data.</text>
</comment>
<evidence type="ECO:0000313" key="2">
    <source>
        <dbReference type="EMBL" id="NUW38603.1"/>
    </source>
</evidence>
<feature type="chain" id="PRO_5031341201" description="Secreted protein" evidence="1">
    <location>
        <begin position="26"/>
        <end position="190"/>
    </location>
</feature>
<sequence length="190" mass="20691">MITRKLLLPLLTAAAVVSSATVSHASVADSLTATPQNPCPSGSIAVSIASGPMEMSSSDPAPTLNIRLMCYNMTTKKLAPIEAGQEINLEVLGVWATSEAALWDETLRNENTSWPYDSDTANASYKNFTKAYGQYTMPDAGWNKLKNVGKPDTWGVLYWQTWVCHRNPGDPEPGGCVLFKQPELLFIDHT</sequence>
<dbReference type="AlphaFoldDB" id="A0A7Y6IJ17"/>
<dbReference type="EMBL" id="JABWGO010000001">
    <property type="protein sequence ID" value="NUW38603.1"/>
    <property type="molecule type" value="Genomic_DNA"/>
</dbReference>
<dbReference type="RefSeq" id="WP_175598254.1">
    <property type="nucleotide sequence ID" value="NZ_JABWGO010000001.1"/>
</dbReference>